<dbReference type="Pfam" id="PF09697">
    <property type="entry name" value="Porph_ging"/>
    <property type="match status" value="1"/>
</dbReference>
<accession>A0A4Q9FLS4</accession>
<sequence length="274" mass="31424">MKTLVNIIITVVLLVISKLDAQDFQGVATYKSHRKVDLKMDESKISSDQQKSIQEQLRKQFQKEYTLEFNKYESIYKQNQKLDVPQPSNSGINIKVVQGDDIMYKNIREQRYTSKTEIYGKRFLIKDTLINKKWELINETKTIGAYTCYKAIFKDEITTKTINKEGQFVAVTKPRTTTVWYTPQIPVSNGPLNYFGLPGLILEVNDGKLTLVCTKIVINPEKSIEITEPNKGKLVTKKEFISIQEAKSKERLEQFRSTNRGGKDAKRVVISVSG</sequence>
<dbReference type="NCBIfam" id="TIGR01200">
    <property type="entry name" value="GLPGLI"/>
    <property type="match status" value="1"/>
</dbReference>
<dbReference type="InterPro" id="IPR005901">
    <property type="entry name" value="GLPGLI"/>
</dbReference>
<dbReference type="OrthoDB" id="1068986at2"/>
<dbReference type="Proteomes" id="UP000292372">
    <property type="component" value="Unassembled WGS sequence"/>
</dbReference>
<organism evidence="1 2">
    <name type="scientific">Hyunsoonleella pacifica</name>
    <dbReference type="NCBI Taxonomy" id="1080224"/>
    <lineage>
        <taxon>Bacteria</taxon>
        <taxon>Pseudomonadati</taxon>
        <taxon>Bacteroidota</taxon>
        <taxon>Flavobacteriia</taxon>
        <taxon>Flavobacteriales</taxon>
        <taxon>Flavobacteriaceae</taxon>
    </lineage>
</organism>
<dbReference type="EMBL" id="SIRS01000005">
    <property type="protein sequence ID" value="TBN14584.1"/>
    <property type="molecule type" value="Genomic_DNA"/>
</dbReference>
<comment type="caution">
    <text evidence="1">The sequence shown here is derived from an EMBL/GenBank/DDBJ whole genome shotgun (WGS) entry which is preliminary data.</text>
</comment>
<proteinExistence type="predicted"/>
<keyword evidence="2" id="KW-1185">Reference proteome</keyword>
<protein>
    <submittedName>
        <fullName evidence="1">GLPGLI family protein</fullName>
    </submittedName>
</protein>
<gene>
    <name evidence="1" type="ORF">EYD46_13520</name>
</gene>
<dbReference type="RefSeq" id="WP_130937706.1">
    <property type="nucleotide sequence ID" value="NZ_BMEE01000002.1"/>
</dbReference>
<evidence type="ECO:0000313" key="1">
    <source>
        <dbReference type="EMBL" id="TBN14584.1"/>
    </source>
</evidence>
<dbReference type="AlphaFoldDB" id="A0A4Q9FLS4"/>
<name>A0A4Q9FLS4_9FLAO</name>
<reference evidence="1 2" key="1">
    <citation type="journal article" date="2015" name="Int. J. Syst. Evol. Microbiol.">
        <title>Hyunsoonleella pacifica sp. nov., isolated from seawater of South Pacific Gyre.</title>
        <authorList>
            <person name="Gao X."/>
            <person name="Zhang Z."/>
            <person name="Dai X."/>
            <person name="Zhang X.H."/>
        </authorList>
    </citation>
    <scope>NUCLEOTIDE SEQUENCE [LARGE SCALE GENOMIC DNA]</scope>
    <source>
        <strain evidence="1 2">SW033</strain>
    </source>
</reference>
<evidence type="ECO:0000313" key="2">
    <source>
        <dbReference type="Proteomes" id="UP000292372"/>
    </source>
</evidence>